<dbReference type="AlphaFoldDB" id="A0A1Q5UCN4"/>
<evidence type="ECO:0000313" key="2">
    <source>
        <dbReference type="EMBL" id="OKP10235.1"/>
    </source>
</evidence>
<accession>A0A1Q5UCN4</accession>
<comment type="caution">
    <text evidence="2">The sequence shown here is derived from an EMBL/GenBank/DDBJ whole genome shotgun (WGS) entry which is preliminary data.</text>
</comment>
<evidence type="ECO:0000256" key="1">
    <source>
        <dbReference type="SAM" id="SignalP"/>
    </source>
</evidence>
<gene>
    <name evidence="2" type="ORF">PENSUB_4409</name>
</gene>
<sequence length="126" mass="13797">MPSFSLRALTTAAFLFTTTTTAFPLFPRETQWSFNLYPTQACNGTGELHAGSGSTGCRAHLDSVASAYTLNTVADGCRIEFYDNTMCDGNEISDLAGPMTTTQTCRVPNLQRRYASYQVTCEKIEV</sequence>
<keyword evidence="1" id="KW-0732">Signal</keyword>
<proteinExistence type="predicted"/>
<evidence type="ECO:0008006" key="4">
    <source>
        <dbReference type="Google" id="ProtNLM"/>
    </source>
</evidence>
<dbReference type="Proteomes" id="UP000186955">
    <property type="component" value="Unassembled WGS sequence"/>
</dbReference>
<dbReference type="OrthoDB" id="4241002at2759"/>
<evidence type="ECO:0000313" key="3">
    <source>
        <dbReference type="Proteomes" id="UP000186955"/>
    </source>
</evidence>
<feature type="signal peptide" evidence="1">
    <location>
        <begin position="1"/>
        <end position="22"/>
    </location>
</feature>
<reference evidence="2 3" key="1">
    <citation type="submission" date="2016-10" db="EMBL/GenBank/DDBJ databases">
        <title>Genome sequence of the ascomycete fungus Penicillium subrubescens.</title>
        <authorList>
            <person name="De Vries R.P."/>
            <person name="Peng M."/>
            <person name="Dilokpimol A."/>
            <person name="Hilden K."/>
            <person name="Makela M.R."/>
            <person name="Grigoriev I."/>
            <person name="Riley R."/>
            <person name="Granchi Z."/>
        </authorList>
    </citation>
    <scope>NUCLEOTIDE SEQUENCE [LARGE SCALE GENOMIC DNA]</scope>
    <source>
        <strain evidence="2 3">CBS 132785</strain>
    </source>
</reference>
<keyword evidence="3" id="KW-1185">Reference proteome</keyword>
<protein>
    <recommendedName>
        <fullName evidence="4">Cyanovirin-N domain-containing protein</fullName>
    </recommendedName>
</protein>
<feature type="chain" id="PRO_5013180245" description="Cyanovirin-N domain-containing protein" evidence="1">
    <location>
        <begin position="23"/>
        <end position="126"/>
    </location>
</feature>
<dbReference type="EMBL" id="MNBE01000379">
    <property type="protein sequence ID" value="OKP10235.1"/>
    <property type="molecule type" value="Genomic_DNA"/>
</dbReference>
<name>A0A1Q5UCN4_9EURO</name>
<organism evidence="2 3">
    <name type="scientific">Penicillium subrubescens</name>
    <dbReference type="NCBI Taxonomy" id="1316194"/>
    <lineage>
        <taxon>Eukaryota</taxon>
        <taxon>Fungi</taxon>
        <taxon>Dikarya</taxon>
        <taxon>Ascomycota</taxon>
        <taxon>Pezizomycotina</taxon>
        <taxon>Eurotiomycetes</taxon>
        <taxon>Eurotiomycetidae</taxon>
        <taxon>Eurotiales</taxon>
        <taxon>Aspergillaceae</taxon>
        <taxon>Penicillium</taxon>
    </lineage>
</organism>